<keyword evidence="8" id="KW-0946">Virion</keyword>
<keyword evidence="6" id="KW-0863">Zinc-finger</keyword>
<reference evidence="14 15" key="1">
    <citation type="journal article" date="2018" name="PLoS ONE">
        <title>Genome analysis of a novel Group I alphabaculovirus obtained from Oxyplax ochracea.</title>
        <authorList>
            <person name="Wang J."/>
            <person name="Hou D."/>
            <person name="Wang Q."/>
            <person name="Kuang W."/>
            <person name="Zhang L."/>
            <person name="Li J."/>
            <person name="Shen S."/>
            <person name="Deng F."/>
            <person name="Wang H."/>
            <person name="Hu Z."/>
            <person name="Wang M."/>
        </authorList>
    </citation>
    <scope>NUCLEOTIDE SEQUENCE [LARGE SCALE GENOMIC DNA]</scope>
    <source>
        <strain evidence="14">435</strain>
    </source>
</reference>
<evidence type="ECO:0000256" key="1">
    <source>
        <dbReference type="ARBA" id="ARBA00004328"/>
    </source>
</evidence>
<dbReference type="SMART" id="SM00494">
    <property type="entry name" value="ChtBD2"/>
    <property type="match status" value="1"/>
</dbReference>
<keyword evidence="2" id="KW-0147">Chitin-binding</keyword>
<feature type="domain" description="Zinc finger C2HC baculovirus (BV)-type profile" evidence="13">
    <location>
        <begin position="146"/>
        <end position="195"/>
    </location>
</feature>
<dbReference type="InterPro" id="IPR036508">
    <property type="entry name" value="Chitin-bd_dom_sf"/>
</dbReference>
<dbReference type="PROSITE" id="PS51807">
    <property type="entry name" value="ZF_C2HC_BV"/>
    <property type="match status" value="1"/>
</dbReference>
<dbReference type="Pfam" id="PF01607">
    <property type="entry name" value="CBM_14"/>
    <property type="match status" value="1"/>
</dbReference>
<evidence type="ECO:0000256" key="4">
    <source>
        <dbReference type="ARBA" id="ARBA00022729"/>
    </source>
</evidence>
<keyword evidence="3" id="KW-0479">Metal-binding</keyword>
<dbReference type="EMBL" id="MF143631">
    <property type="protein sequence ID" value="AVA31154.1"/>
    <property type="molecule type" value="Genomic_DNA"/>
</dbReference>
<sequence length="805" mass="92434">MSSVGLLLLAIFLIITFTLIYLSIFSKFDETTFTKRLQVLTEYIKRTNADQPVPDVIGYVSDIFQNNFVVTWINTVDLSTFDQSLHDDKIETFNFLNQKFQQVLHVNSRVRANEKNENEFIITGDNGDINMQCPQHFKFDYSKLKCIPIAPCDNKSTGRYPMDERMLDVLVLGRNFDKDYSTNANLHHPTLYLRCLANGEHVVEECPDNYTFDAFSGTCKVNEMCENRPDGFILSYFPETLTANQFIQCSGGHHVVSSCQTDEIFDRNLMVCVQTHPCALNGIGHTYITDEISNSQYFKCLNRSEAQLITCINRTRNAEGQYECSGDSECIDLPNGTGRHVYQHVDDNFKYNSGQLICDNFEVLSKVECDQSNVFENKLYLEKFKLNVQFPAEIFDETRCVPATFENVEFLKFTVALENIPNHYNVDMQTSIIGSSQMINDLLSSSDKNTAFVQNLIYARQKNALGLNPFNGDPINCFGEKLYDALDATRMNICDETNVKETLHFGNGNYLNVFNATPSVDSEYKQFCAISDENGQKIVENDHFVTRILTNIYDNDICTHLYSTIDQKYTTLSPKYTTLSPKYTYDVVKEAKYIEGYGSNTRSKKSTILYNDQTILPAFNPFEEADTISPLFNPFNANNEQNVNEDDDDVNEDDDASSLKLDPKKELFYSCYYSIPIFKLTCCDAENEKLINALKLLRDNADFEVDCEPAKNLFYILNSYAYLGNGIGCRSVYENNTIIVKKQKEPSHMYSNLITQSNDKIKYNNWLHVKNGQYMACPDHLFDDVNFKCNIEHDKLYYLENMQEY</sequence>
<dbReference type="Proteomes" id="UP000297028">
    <property type="component" value="Segment"/>
</dbReference>
<evidence type="ECO:0000256" key="9">
    <source>
        <dbReference type="ARBA" id="ARBA00023157"/>
    </source>
</evidence>
<keyword evidence="10" id="KW-0325">Glycoprotein</keyword>
<dbReference type="GO" id="GO:0005576">
    <property type="term" value="C:extracellular region"/>
    <property type="evidence" value="ECO:0007669"/>
    <property type="project" value="InterPro"/>
</dbReference>
<evidence type="ECO:0000256" key="8">
    <source>
        <dbReference type="ARBA" id="ARBA00022844"/>
    </source>
</evidence>
<dbReference type="GO" id="GO:0008270">
    <property type="term" value="F:zinc ion binding"/>
    <property type="evidence" value="ECO:0007669"/>
    <property type="project" value="UniProtKB-KW"/>
</dbReference>
<name>A0A2L0WU34_9ABAC</name>
<evidence type="ECO:0000313" key="14">
    <source>
        <dbReference type="EMBL" id="AVA31154.1"/>
    </source>
</evidence>
<keyword evidence="15" id="KW-1185">Reference proteome</keyword>
<evidence type="ECO:0000256" key="5">
    <source>
        <dbReference type="ARBA" id="ARBA00022737"/>
    </source>
</evidence>
<accession>A0A2L0WU34</accession>
<evidence type="ECO:0000256" key="10">
    <source>
        <dbReference type="ARBA" id="ARBA00023180"/>
    </source>
</evidence>
<evidence type="ECO:0000256" key="7">
    <source>
        <dbReference type="ARBA" id="ARBA00022833"/>
    </source>
</evidence>
<protein>
    <submittedName>
        <fullName evidence="14">Vp91/p95</fullName>
    </submittedName>
</protein>
<evidence type="ECO:0000256" key="3">
    <source>
        <dbReference type="ARBA" id="ARBA00022723"/>
    </source>
</evidence>
<evidence type="ECO:0000259" key="13">
    <source>
        <dbReference type="PROSITE" id="PS51807"/>
    </source>
</evidence>
<evidence type="ECO:0000256" key="2">
    <source>
        <dbReference type="ARBA" id="ARBA00022669"/>
    </source>
</evidence>
<gene>
    <name evidence="14" type="ORF">Oxoc_ORF55</name>
</gene>
<dbReference type="InterPro" id="IPR013682">
    <property type="entry name" value="BaculoV_Vp91_N"/>
</dbReference>
<feature type="region of interest" description="Disordered" evidence="11">
    <location>
        <begin position="638"/>
        <end position="657"/>
    </location>
</feature>
<dbReference type="GO" id="GO:0044423">
    <property type="term" value="C:virion component"/>
    <property type="evidence" value="ECO:0007669"/>
    <property type="project" value="UniProtKB-KW"/>
</dbReference>
<feature type="compositionally biased region" description="Acidic residues" evidence="11">
    <location>
        <begin position="643"/>
        <end position="656"/>
    </location>
</feature>
<dbReference type="InterPro" id="IPR002557">
    <property type="entry name" value="Chitin-bd_dom"/>
</dbReference>
<proteinExistence type="predicted"/>
<keyword evidence="4" id="KW-0732">Signal</keyword>
<organism evidence="14 15">
    <name type="scientific">Oxyplax ochracea nucleopolyhedrovirus</name>
    <dbReference type="NCBI Taxonomy" id="2083176"/>
    <lineage>
        <taxon>Viruses</taxon>
        <taxon>Viruses incertae sedis</taxon>
        <taxon>Naldaviricetes</taxon>
        <taxon>Lefavirales</taxon>
        <taxon>Baculoviridae</taxon>
        <taxon>Alphabaculovirus</taxon>
        <taxon>Alphabaculovirus oxochraceae</taxon>
    </lineage>
</organism>
<keyword evidence="7" id="KW-0862">Zinc</keyword>
<comment type="subcellular location">
    <subcellularLocation>
        <location evidence="1">Virion</location>
    </subcellularLocation>
</comment>
<dbReference type="PROSITE" id="PS50940">
    <property type="entry name" value="CHIT_BIND_II"/>
    <property type="match status" value="1"/>
</dbReference>
<keyword evidence="9" id="KW-1015">Disulfide bond</keyword>
<dbReference type="GO" id="GO:0008061">
    <property type="term" value="F:chitin binding"/>
    <property type="evidence" value="ECO:0007669"/>
    <property type="project" value="UniProtKB-KW"/>
</dbReference>
<evidence type="ECO:0000313" key="15">
    <source>
        <dbReference type="Proteomes" id="UP000297028"/>
    </source>
</evidence>
<dbReference type="SUPFAM" id="SSF57625">
    <property type="entry name" value="Invertebrate chitin-binding proteins"/>
    <property type="match status" value="2"/>
</dbReference>
<keyword evidence="5" id="KW-0677">Repeat</keyword>
<evidence type="ECO:0000256" key="11">
    <source>
        <dbReference type="SAM" id="MobiDB-lite"/>
    </source>
</evidence>
<evidence type="ECO:0000256" key="6">
    <source>
        <dbReference type="ARBA" id="ARBA00022771"/>
    </source>
</evidence>
<evidence type="ECO:0000259" key="12">
    <source>
        <dbReference type="PROSITE" id="PS50940"/>
    </source>
</evidence>
<feature type="domain" description="Chitin-binding type-2" evidence="12">
    <location>
        <begin position="222"/>
        <end position="280"/>
    </location>
</feature>
<dbReference type="Pfam" id="PF08475">
    <property type="entry name" value="Baculo_VP91_N"/>
    <property type="match status" value="1"/>
</dbReference>